<name>A0A6P0H3D7_9ACTN</name>
<dbReference type="InterPro" id="IPR021682">
    <property type="entry name" value="DUF2933"/>
</dbReference>
<protein>
    <submittedName>
        <fullName evidence="3">DUF2933 domain-containing protein</fullName>
    </submittedName>
</protein>
<gene>
    <name evidence="3" type="ORF">G3R41_04105</name>
    <name evidence="2" type="ORF">GCU67_04105</name>
</gene>
<accession>A0A6P0H3D7</accession>
<evidence type="ECO:0000313" key="2">
    <source>
        <dbReference type="EMBL" id="NEK93364.1"/>
    </source>
</evidence>
<proteinExistence type="predicted"/>
<comment type="caution">
    <text evidence="3">The sequence shown here is derived from an EMBL/GenBank/DDBJ whole genome shotgun (WGS) entry which is preliminary data.</text>
</comment>
<keyword evidence="4" id="KW-1185">Reference proteome</keyword>
<dbReference type="AlphaFoldDB" id="A0A6P0H3D7"/>
<organism evidence="3 5">
    <name type="scientific">Modestobacter muralis</name>
    <dbReference type="NCBI Taxonomy" id="1608614"/>
    <lineage>
        <taxon>Bacteria</taxon>
        <taxon>Bacillati</taxon>
        <taxon>Actinomycetota</taxon>
        <taxon>Actinomycetes</taxon>
        <taxon>Geodermatophilales</taxon>
        <taxon>Geodermatophilaceae</taxon>
        <taxon>Modestobacter</taxon>
    </lineage>
</organism>
<dbReference type="RefSeq" id="WP_163609827.1">
    <property type="nucleotide sequence ID" value="NZ_JAAGWB010000013.1"/>
</dbReference>
<evidence type="ECO:0000313" key="5">
    <source>
        <dbReference type="Proteomes" id="UP000471152"/>
    </source>
</evidence>
<dbReference type="Proteomes" id="UP000468828">
    <property type="component" value="Unassembled WGS sequence"/>
</dbReference>
<reference evidence="3 5" key="2">
    <citation type="submission" date="2020-02" db="EMBL/GenBank/DDBJ databases">
        <title>The WGS of Modestobacter muralis DSM 100205.</title>
        <authorList>
            <person name="Jiang Z."/>
        </authorList>
    </citation>
    <scope>NUCLEOTIDE SEQUENCE [LARGE SCALE GENOMIC DNA]</scope>
    <source>
        <strain evidence="3 5">DSM 100205</strain>
    </source>
</reference>
<dbReference type="EMBL" id="JAAGWB010000013">
    <property type="protein sequence ID" value="NEN50131.1"/>
    <property type="molecule type" value="Genomic_DNA"/>
</dbReference>
<evidence type="ECO:0000256" key="1">
    <source>
        <dbReference type="SAM" id="MobiDB-lite"/>
    </source>
</evidence>
<dbReference type="Pfam" id="PF11666">
    <property type="entry name" value="DUF2933"/>
    <property type="match status" value="1"/>
</dbReference>
<feature type="region of interest" description="Disordered" evidence="1">
    <location>
        <begin position="52"/>
        <end position="71"/>
    </location>
</feature>
<evidence type="ECO:0000313" key="3">
    <source>
        <dbReference type="EMBL" id="NEN50131.1"/>
    </source>
</evidence>
<dbReference type="EMBL" id="JAAGWH010000013">
    <property type="protein sequence ID" value="NEK93364.1"/>
    <property type="molecule type" value="Genomic_DNA"/>
</dbReference>
<reference evidence="2 4" key="1">
    <citation type="submission" date="2020-01" db="EMBL/GenBank/DDBJ databases">
        <title>the WGS Modestobacter muralis CPCC 204518.</title>
        <authorList>
            <person name="Jiang Z."/>
        </authorList>
    </citation>
    <scope>NUCLEOTIDE SEQUENCE [LARGE SCALE GENOMIC DNA]</scope>
    <source>
        <strain evidence="2 4">DSM 100205</strain>
    </source>
</reference>
<evidence type="ECO:0000313" key="4">
    <source>
        <dbReference type="Proteomes" id="UP000468828"/>
    </source>
</evidence>
<sequence length="71" mass="7656">MNHGKHLYVMVGFAVLAGVLWLTGAASGGSLGLLWLGACAFMMFFMMRGMGGSQDGGDESDESERHVEHRH</sequence>
<dbReference type="Proteomes" id="UP000471152">
    <property type="component" value="Unassembled WGS sequence"/>
</dbReference>